<evidence type="ECO:0000313" key="3">
    <source>
        <dbReference type="Proteomes" id="UP000826271"/>
    </source>
</evidence>
<dbReference type="Proteomes" id="UP000826271">
    <property type="component" value="Unassembled WGS sequence"/>
</dbReference>
<feature type="region of interest" description="Disordered" evidence="1">
    <location>
        <begin position="1"/>
        <end position="30"/>
    </location>
</feature>
<organism evidence="2 3">
    <name type="scientific">Buddleja alternifolia</name>
    <dbReference type="NCBI Taxonomy" id="168488"/>
    <lineage>
        <taxon>Eukaryota</taxon>
        <taxon>Viridiplantae</taxon>
        <taxon>Streptophyta</taxon>
        <taxon>Embryophyta</taxon>
        <taxon>Tracheophyta</taxon>
        <taxon>Spermatophyta</taxon>
        <taxon>Magnoliopsida</taxon>
        <taxon>eudicotyledons</taxon>
        <taxon>Gunneridae</taxon>
        <taxon>Pentapetalae</taxon>
        <taxon>asterids</taxon>
        <taxon>lamiids</taxon>
        <taxon>Lamiales</taxon>
        <taxon>Scrophulariaceae</taxon>
        <taxon>Buddlejeae</taxon>
        <taxon>Buddleja</taxon>
    </lineage>
</organism>
<feature type="compositionally biased region" description="Basic and acidic residues" evidence="1">
    <location>
        <begin position="107"/>
        <end position="117"/>
    </location>
</feature>
<sequence>MEEKRKRKDDGEANRKRRNTTEEDDGVKRVPADDEVDEFFAILKRIQVAVNYFKNRDGVKCIHRELTARPRRSPSLETEHLDGVKKVTEISDENRNGVLDLNSYPDSDERVNDSDSV</sequence>
<evidence type="ECO:0000313" key="2">
    <source>
        <dbReference type="EMBL" id="KAG8366603.1"/>
    </source>
</evidence>
<name>A0AAV6W8W8_9LAMI</name>
<feature type="compositionally biased region" description="Basic and acidic residues" evidence="1">
    <location>
        <begin position="1"/>
        <end position="14"/>
    </location>
</feature>
<dbReference type="GO" id="GO:0010112">
    <property type="term" value="P:regulation of systemic acquired resistance"/>
    <property type="evidence" value="ECO:0007669"/>
    <property type="project" value="InterPro"/>
</dbReference>
<dbReference type="PANTHER" id="PTHR35735:SF8">
    <property type="entry name" value="PROTEIN NIM1-INTERACTING 2"/>
    <property type="match status" value="1"/>
</dbReference>
<dbReference type="InterPro" id="IPR034577">
    <property type="entry name" value="NIMIN-2"/>
</dbReference>
<dbReference type="PANTHER" id="PTHR35735">
    <property type="entry name" value="PROTEIN NIM1-INTERACTING 2"/>
    <property type="match status" value="1"/>
</dbReference>
<reference evidence="2" key="1">
    <citation type="submission" date="2019-10" db="EMBL/GenBank/DDBJ databases">
        <authorList>
            <person name="Zhang R."/>
            <person name="Pan Y."/>
            <person name="Wang J."/>
            <person name="Ma R."/>
            <person name="Yu S."/>
        </authorList>
    </citation>
    <scope>NUCLEOTIDE SEQUENCE</scope>
    <source>
        <strain evidence="2">LA-IB0</strain>
        <tissue evidence="2">Leaf</tissue>
    </source>
</reference>
<dbReference type="AlphaFoldDB" id="A0AAV6W8W8"/>
<keyword evidence="3" id="KW-1185">Reference proteome</keyword>
<protein>
    <submittedName>
        <fullName evidence="2">Uncharacterized protein</fullName>
    </submittedName>
</protein>
<feature type="compositionally biased region" description="Basic and acidic residues" evidence="1">
    <location>
        <begin position="77"/>
        <end position="95"/>
    </location>
</feature>
<dbReference type="EMBL" id="WHWC01000017">
    <property type="protein sequence ID" value="KAG8366603.1"/>
    <property type="molecule type" value="Genomic_DNA"/>
</dbReference>
<comment type="caution">
    <text evidence="2">The sequence shown here is derived from an EMBL/GenBank/DDBJ whole genome shotgun (WGS) entry which is preliminary data.</text>
</comment>
<gene>
    <name evidence="2" type="ORF">BUALT_Bualt17G0097000</name>
</gene>
<feature type="region of interest" description="Disordered" evidence="1">
    <location>
        <begin position="69"/>
        <end position="117"/>
    </location>
</feature>
<proteinExistence type="predicted"/>
<accession>A0AAV6W8W8</accession>
<evidence type="ECO:0000256" key="1">
    <source>
        <dbReference type="SAM" id="MobiDB-lite"/>
    </source>
</evidence>